<evidence type="ECO:0000313" key="20">
    <source>
        <dbReference type="Proteomes" id="UP000249185"/>
    </source>
</evidence>
<evidence type="ECO:0000256" key="5">
    <source>
        <dbReference type="ARBA" id="ARBA00022496"/>
    </source>
</evidence>
<keyword evidence="3 14" id="KW-0813">Transport</keyword>
<evidence type="ECO:0000256" key="10">
    <source>
        <dbReference type="ARBA" id="ARBA00023077"/>
    </source>
</evidence>
<evidence type="ECO:0000256" key="13">
    <source>
        <dbReference type="ARBA" id="ARBA00023237"/>
    </source>
</evidence>
<dbReference type="CDD" id="cd01347">
    <property type="entry name" value="ligand_gated_channel"/>
    <property type="match status" value="1"/>
</dbReference>
<dbReference type="PANTHER" id="PTHR32552:SF74">
    <property type="entry name" value="HYDROXAMATE SIDEROPHORE RECEPTOR FHUE"/>
    <property type="match status" value="1"/>
</dbReference>
<evidence type="ECO:0000256" key="11">
    <source>
        <dbReference type="ARBA" id="ARBA00023136"/>
    </source>
</evidence>
<name>A0A2W5N969_RHOSU</name>
<dbReference type="PROSITE" id="PS01156">
    <property type="entry name" value="TONB_DEPENDENT_REC_2"/>
    <property type="match status" value="1"/>
</dbReference>
<evidence type="ECO:0000256" key="3">
    <source>
        <dbReference type="ARBA" id="ARBA00022448"/>
    </source>
</evidence>
<accession>A0A2W5N969</accession>
<evidence type="ECO:0000256" key="16">
    <source>
        <dbReference type="RuleBase" id="RU003357"/>
    </source>
</evidence>
<keyword evidence="4 14" id="KW-1134">Transmembrane beta strand</keyword>
<feature type="domain" description="TonB-dependent receptor-like beta-barrel" evidence="17">
    <location>
        <begin position="280"/>
        <end position="735"/>
    </location>
</feature>
<dbReference type="Gene3D" id="2.40.170.20">
    <property type="entry name" value="TonB-dependent receptor, beta-barrel domain"/>
    <property type="match status" value="1"/>
</dbReference>
<reference evidence="19 20" key="1">
    <citation type="submission" date="2017-08" db="EMBL/GenBank/DDBJ databases">
        <title>Infants hospitalized years apart are colonized by the same room-sourced microbial strains.</title>
        <authorList>
            <person name="Brooks B."/>
            <person name="Olm M.R."/>
            <person name="Firek B.A."/>
            <person name="Baker R."/>
            <person name="Thomas B.C."/>
            <person name="Morowitz M.J."/>
            <person name="Banfield J.F."/>
        </authorList>
    </citation>
    <scope>NUCLEOTIDE SEQUENCE [LARGE SCALE GENOMIC DNA]</scope>
    <source>
        <strain evidence="19">S2_005_002_R2_34</strain>
    </source>
</reference>
<dbReference type="InterPro" id="IPR039426">
    <property type="entry name" value="TonB-dep_rcpt-like"/>
</dbReference>
<evidence type="ECO:0000256" key="8">
    <source>
        <dbReference type="ARBA" id="ARBA00023004"/>
    </source>
</evidence>
<keyword evidence="5" id="KW-0410">Iron transport</keyword>
<dbReference type="PROSITE" id="PS52016">
    <property type="entry name" value="TONB_DEPENDENT_REC_3"/>
    <property type="match status" value="1"/>
</dbReference>
<dbReference type="InterPro" id="IPR000531">
    <property type="entry name" value="Beta-barrel_TonB"/>
</dbReference>
<dbReference type="PANTHER" id="PTHR32552">
    <property type="entry name" value="FERRICHROME IRON RECEPTOR-RELATED"/>
    <property type="match status" value="1"/>
</dbReference>
<evidence type="ECO:0000256" key="9">
    <source>
        <dbReference type="ARBA" id="ARBA00023065"/>
    </source>
</evidence>
<evidence type="ECO:0000256" key="12">
    <source>
        <dbReference type="ARBA" id="ARBA00023170"/>
    </source>
</evidence>
<evidence type="ECO:0000256" key="2">
    <source>
        <dbReference type="ARBA" id="ARBA00009810"/>
    </source>
</evidence>
<evidence type="ECO:0000256" key="6">
    <source>
        <dbReference type="ARBA" id="ARBA00022692"/>
    </source>
</evidence>
<evidence type="ECO:0000256" key="7">
    <source>
        <dbReference type="ARBA" id="ARBA00022729"/>
    </source>
</evidence>
<dbReference type="Gene3D" id="2.170.130.10">
    <property type="entry name" value="TonB-dependent receptor, plug domain"/>
    <property type="match status" value="1"/>
</dbReference>
<evidence type="ECO:0000256" key="15">
    <source>
        <dbReference type="PROSITE-ProRule" id="PRU10144"/>
    </source>
</evidence>
<dbReference type="InterPro" id="IPR010105">
    <property type="entry name" value="TonB_sidphr_rcpt"/>
</dbReference>
<keyword evidence="11 14" id="KW-0472">Membrane</keyword>
<dbReference type="InterPro" id="IPR037066">
    <property type="entry name" value="Plug_dom_sf"/>
</dbReference>
<dbReference type="InterPro" id="IPR036942">
    <property type="entry name" value="Beta-barrel_TonB_sf"/>
</dbReference>
<keyword evidence="6 14" id="KW-0812">Transmembrane</keyword>
<keyword evidence="12 19" id="KW-0675">Receptor</keyword>
<evidence type="ECO:0000259" key="17">
    <source>
        <dbReference type="Pfam" id="PF00593"/>
    </source>
</evidence>
<dbReference type="GO" id="GO:0009279">
    <property type="term" value="C:cell outer membrane"/>
    <property type="evidence" value="ECO:0007669"/>
    <property type="project" value="UniProtKB-SubCell"/>
</dbReference>
<evidence type="ECO:0000256" key="4">
    <source>
        <dbReference type="ARBA" id="ARBA00022452"/>
    </source>
</evidence>
<sequence length="767" mass="82861">MDNLSRIRPAAESSFKAGAALGVWLVSFGLGSLAVTTAAAQTTANEAEAGEGAAAGDEAELLDVIEVRAAGATTEGSGSFAASEASIGRGIGSTQDLPQTVTVVTQRVLEERNLTTLDSAMTETPGIVAKTEGYGFPSFYSRGFIIDNYQIDELSTSYTSGFRPDFDMALYDRLEVLRGAEALFSGAGEPGGTINLARKRPTGSFAASGALSYGSWDNRRIEADIGGPLAFDGRLRGRAIGVAQDQEFFYSPSDEKKHVAYGILEYDLTPLTLVTAGASYQRQNGVTWQQGLPTFDDGTMLGLPRDVALTADWATREQTVKEVFASVEHAFTPDWTAKLSAMRQDFDFDYLNLNVGGPVYAATGAFRDSTSGSESDGNTSKIIDASLSGAFDAWGRRHGLLVGANWQESHGSQLRYLVEPGVLPGALTIDDFPNPDLPKPEVLGLSYGWPEWGSKQRGIYGRLNLEATQRMNVILGARYADYRYSDTSQSYDENGDPFDTSTVGYEDNGIFVPYLGVTYALTPAWTAYASLSETYVPQANYLSGPPDAATPLDAITGRNYEVGVKGLLMGGVLTGSAALYRIERDGEAVEDSRYVPTGGFASCCYVAQGEVVSQGVELELAGELAPGWQVFGGYTYNDNQNKTENAVYSEFTPKHLLKLWTSYDLPRDYSRWTVGGGVTAMSGQANSGLAWIYDANAGWSQEPFRIEQGGYAVWDAFAQYRIAEGWDLALNVNNVFDRTYYATLGTPTGGNWYGQPRTAYLTLRARF</sequence>
<dbReference type="AlphaFoldDB" id="A0A2W5N969"/>
<dbReference type="SUPFAM" id="SSF56935">
    <property type="entry name" value="Porins"/>
    <property type="match status" value="1"/>
</dbReference>
<dbReference type="GO" id="GO:0038023">
    <property type="term" value="F:signaling receptor activity"/>
    <property type="evidence" value="ECO:0007669"/>
    <property type="project" value="InterPro"/>
</dbReference>
<dbReference type="Proteomes" id="UP000249185">
    <property type="component" value="Unassembled WGS sequence"/>
</dbReference>
<keyword evidence="7" id="KW-0732">Signal</keyword>
<gene>
    <name evidence="19" type="ORF">DI556_08115</name>
</gene>
<keyword evidence="9" id="KW-0406">Ion transport</keyword>
<dbReference type="NCBIfam" id="TIGR01783">
    <property type="entry name" value="TonB-siderophor"/>
    <property type="match status" value="1"/>
</dbReference>
<comment type="similarity">
    <text evidence="2 14 16">Belongs to the TonB-dependent receptor family.</text>
</comment>
<feature type="domain" description="TonB-dependent receptor plug" evidence="18">
    <location>
        <begin position="94"/>
        <end position="193"/>
    </location>
</feature>
<dbReference type="GO" id="GO:0015344">
    <property type="term" value="F:siderophore uptake transmembrane transporter activity"/>
    <property type="evidence" value="ECO:0007669"/>
    <property type="project" value="TreeGrafter"/>
</dbReference>
<protein>
    <submittedName>
        <fullName evidence="19">TonB-dependent siderophore receptor</fullName>
    </submittedName>
</protein>
<dbReference type="Pfam" id="PF07715">
    <property type="entry name" value="Plug"/>
    <property type="match status" value="1"/>
</dbReference>
<comment type="subcellular location">
    <subcellularLocation>
        <location evidence="1 14">Cell outer membrane</location>
        <topology evidence="1 14">Multi-pass membrane protein</topology>
    </subcellularLocation>
</comment>
<evidence type="ECO:0000256" key="1">
    <source>
        <dbReference type="ARBA" id="ARBA00004571"/>
    </source>
</evidence>
<feature type="short sequence motif" description="TonB C-terminal box" evidence="15">
    <location>
        <begin position="750"/>
        <end position="767"/>
    </location>
</feature>
<dbReference type="GO" id="GO:0015891">
    <property type="term" value="P:siderophore transport"/>
    <property type="evidence" value="ECO:0007669"/>
    <property type="project" value="InterPro"/>
</dbReference>
<dbReference type="EMBL" id="QFPW01000005">
    <property type="protein sequence ID" value="PZQ50032.1"/>
    <property type="molecule type" value="Genomic_DNA"/>
</dbReference>
<keyword evidence="8" id="KW-0408">Iron</keyword>
<proteinExistence type="inferred from homology"/>
<dbReference type="Pfam" id="PF00593">
    <property type="entry name" value="TonB_dep_Rec_b-barrel"/>
    <property type="match status" value="1"/>
</dbReference>
<comment type="caution">
    <text evidence="19">The sequence shown here is derived from an EMBL/GenBank/DDBJ whole genome shotgun (WGS) entry which is preliminary data.</text>
</comment>
<evidence type="ECO:0000256" key="14">
    <source>
        <dbReference type="PROSITE-ProRule" id="PRU01360"/>
    </source>
</evidence>
<organism evidence="19 20">
    <name type="scientific">Rhodovulum sulfidophilum</name>
    <name type="common">Rhodobacter sulfidophilus</name>
    <dbReference type="NCBI Taxonomy" id="35806"/>
    <lineage>
        <taxon>Bacteria</taxon>
        <taxon>Pseudomonadati</taxon>
        <taxon>Pseudomonadota</taxon>
        <taxon>Alphaproteobacteria</taxon>
        <taxon>Rhodobacterales</taxon>
        <taxon>Paracoccaceae</taxon>
        <taxon>Rhodovulum</taxon>
    </lineage>
</organism>
<dbReference type="InterPro" id="IPR010917">
    <property type="entry name" value="TonB_rcpt_CS"/>
</dbReference>
<evidence type="ECO:0000313" key="19">
    <source>
        <dbReference type="EMBL" id="PZQ50032.1"/>
    </source>
</evidence>
<keyword evidence="10 16" id="KW-0798">TonB box</keyword>
<evidence type="ECO:0000259" key="18">
    <source>
        <dbReference type="Pfam" id="PF07715"/>
    </source>
</evidence>
<dbReference type="InterPro" id="IPR012910">
    <property type="entry name" value="Plug_dom"/>
</dbReference>
<keyword evidence="13 14" id="KW-0998">Cell outer membrane</keyword>